<evidence type="ECO:0000256" key="1">
    <source>
        <dbReference type="SAM" id="Phobius"/>
    </source>
</evidence>
<dbReference type="Proteomes" id="UP000286931">
    <property type="component" value="Unassembled WGS sequence"/>
</dbReference>
<dbReference type="AlphaFoldDB" id="A0A401YT18"/>
<proteinExistence type="predicted"/>
<gene>
    <name evidence="2" type="ORF">EHYA_05381</name>
</gene>
<comment type="caution">
    <text evidence="2">The sequence shown here is derived from an EMBL/GenBank/DDBJ whole genome shotgun (WGS) entry which is preliminary data.</text>
</comment>
<name>A0A401YT18_9ACTN</name>
<reference evidence="2 3" key="1">
    <citation type="submission" date="2018-12" db="EMBL/GenBank/DDBJ databases">
        <title>Draft genome sequence of Embleya hyalina NBRC 13850T.</title>
        <authorList>
            <person name="Komaki H."/>
            <person name="Hosoyama A."/>
            <person name="Kimura A."/>
            <person name="Ichikawa N."/>
            <person name="Tamura T."/>
        </authorList>
    </citation>
    <scope>NUCLEOTIDE SEQUENCE [LARGE SCALE GENOMIC DNA]</scope>
    <source>
        <strain evidence="2 3">NBRC 13850</strain>
    </source>
</reference>
<protein>
    <submittedName>
        <fullName evidence="2">Uncharacterized protein</fullName>
    </submittedName>
</protein>
<keyword evidence="3" id="KW-1185">Reference proteome</keyword>
<sequence>MVRVTLGRRIPTLEADVRARVKRRIVLGVASIALGGGVVIGAAAQLAKIIVPGAA</sequence>
<organism evidence="2 3">
    <name type="scientific">Embleya hyalina</name>
    <dbReference type="NCBI Taxonomy" id="516124"/>
    <lineage>
        <taxon>Bacteria</taxon>
        <taxon>Bacillati</taxon>
        <taxon>Actinomycetota</taxon>
        <taxon>Actinomycetes</taxon>
        <taxon>Kitasatosporales</taxon>
        <taxon>Streptomycetaceae</taxon>
        <taxon>Embleya</taxon>
    </lineage>
</organism>
<dbReference type="EMBL" id="BIFH01000025">
    <property type="protein sequence ID" value="GCD97685.1"/>
    <property type="molecule type" value="Genomic_DNA"/>
</dbReference>
<keyword evidence="1" id="KW-1133">Transmembrane helix</keyword>
<evidence type="ECO:0000313" key="2">
    <source>
        <dbReference type="EMBL" id="GCD97685.1"/>
    </source>
</evidence>
<keyword evidence="1" id="KW-0472">Membrane</keyword>
<feature type="transmembrane region" description="Helical" evidence="1">
    <location>
        <begin position="25"/>
        <end position="47"/>
    </location>
</feature>
<evidence type="ECO:0000313" key="3">
    <source>
        <dbReference type="Proteomes" id="UP000286931"/>
    </source>
</evidence>
<keyword evidence="1" id="KW-0812">Transmembrane</keyword>
<accession>A0A401YT18</accession>